<name>A0A5C7DYI4_9BACT</name>
<feature type="coiled-coil region" evidence="1">
    <location>
        <begin position="595"/>
        <end position="622"/>
    </location>
</feature>
<dbReference type="InterPro" id="IPR002826">
    <property type="entry name" value="MptE-like"/>
</dbReference>
<dbReference type="GO" id="GO:0016740">
    <property type="term" value="F:transferase activity"/>
    <property type="evidence" value="ECO:0007669"/>
    <property type="project" value="UniProtKB-KW"/>
</dbReference>
<dbReference type="PANTHER" id="PTHR41786">
    <property type="entry name" value="MOTILITY ACCESSORY FACTOR MAF"/>
    <property type="match status" value="1"/>
</dbReference>
<dbReference type="EMBL" id="VOWJ01000033">
    <property type="protein sequence ID" value="TXE85866.1"/>
    <property type="molecule type" value="Genomic_DNA"/>
</dbReference>
<keyword evidence="1" id="KW-0175">Coiled coil</keyword>
<protein>
    <submittedName>
        <fullName evidence="3">Motility associated factor glycosyltransferase family protein</fullName>
    </submittedName>
</protein>
<dbReference type="RefSeq" id="WP_147556191.1">
    <property type="nucleotide sequence ID" value="NZ_VOWJ01000033.1"/>
</dbReference>
<dbReference type="Pfam" id="PF01973">
    <property type="entry name" value="MptE-like"/>
    <property type="match status" value="1"/>
</dbReference>
<accession>A0A5C7DYI4</accession>
<dbReference type="AlphaFoldDB" id="A0A5C7DYI4"/>
<evidence type="ECO:0000313" key="3">
    <source>
        <dbReference type="EMBL" id="TXE85866.1"/>
    </source>
</evidence>
<evidence type="ECO:0000313" key="4">
    <source>
        <dbReference type="Proteomes" id="UP000321629"/>
    </source>
</evidence>
<keyword evidence="3" id="KW-0808">Transferase</keyword>
<evidence type="ECO:0000259" key="2">
    <source>
        <dbReference type="Pfam" id="PF01973"/>
    </source>
</evidence>
<feature type="domain" description="6-hydroxymethylpterin diphosphokinase MptE-like" evidence="2">
    <location>
        <begin position="203"/>
        <end position="378"/>
    </location>
</feature>
<dbReference type="PANTHER" id="PTHR41786:SF1">
    <property type="entry name" value="6-HYDROXYMETHYLPTERIN DIPHOSPHOKINASE MPTE-LIKE DOMAIN-CONTAINING PROTEIN"/>
    <property type="match status" value="1"/>
</dbReference>
<evidence type="ECO:0000256" key="1">
    <source>
        <dbReference type="SAM" id="Coils"/>
    </source>
</evidence>
<organism evidence="3 4">
    <name type="scientific">Campylobacter volucris</name>
    <dbReference type="NCBI Taxonomy" id="1031542"/>
    <lineage>
        <taxon>Bacteria</taxon>
        <taxon>Pseudomonadati</taxon>
        <taxon>Campylobacterota</taxon>
        <taxon>Epsilonproteobacteria</taxon>
        <taxon>Campylobacterales</taxon>
        <taxon>Campylobacteraceae</taxon>
        <taxon>Campylobacter</taxon>
    </lineage>
</organism>
<reference evidence="3 4" key="1">
    <citation type="submission" date="2019-07" db="EMBL/GenBank/DDBJ databases">
        <title>Rapid identification of Enteric Bacteria from Whole Genome Sequences (WGS) using Average Nucleotide Identity (ANI).</title>
        <authorList>
            <person name="Lane C."/>
        </authorList>
    </citation>
    <scope>NUCLEOTIDE SEQUENCE [LARGE SCALE GENOMIC DNA]</scope>
    <source>
        <strain evidence="3 4">2016D-0084</strain>
    </source>
</reference>
<sequence>MQKALFEKNIQALQNVKLKEKLQNFKKNNFKAIIGNDTLDINFIHNGGGYRLYEDALLQLNEKLNLYNDKYLLYPVLYFYGFGNGILYKALLQNKNRQNIVVFEKELEFIYLSFHYIDFSEELKNGALIVLDTQDLIDLDFQLLCSSAPFFNFLRVYFLDIHCDYYEKYQEDILNTNSNMQLHIKQIILSKGNSSQDALMGIENFIYNLPKIISNYSFKQLCLKRKKLSEVAIIVSTGPSLIKQLPLLKQYTDYASIFCADSAYPILAKEGIKPDYVLSLERTKATSEFFNNDFKELDKDVLFVCANAIHHNTTHFLEKNHRKFMFMQIDSGFSNYLKLKDFGKLHSSPSVAHMAYFLAMHLEHKNIIFIGQDLAYAKDGSSHPKEYHYSANYESTSYKHEEVLAYGSDGLVKTHEIWMLFKKMLEFLIFSTPHITTYNCTEGGARIEGTIEKPFKQICEQLLTKKLKKPFVKLEKLNQNKQKELMLKAFYKVYKSINKCEKLESYLQKLYLQCNTSLENNNNLNHVIQILDNLKHMVDDLKTMQDLYEILSPSLHQFELNLARIYVLNPKTKEDAFNKTLLWIKEHLEWILMLNDHIKALKITLEKNIINLEKELENQNLHQYIQKIKKLNCILRV</sequence>
<gene>
    <name evidence="3" type="ORF">FPD38_07730</name>
</gene>
<comment type="caution">
    <text evidence="3">The sequence shown here is derived from an EMBL/GenBank/DDBJ whole genome shotgun (WGS) entry which is preliminary data.</text>
</comment>
<dbReference type="Proteomes" id="UP000321629">
    <property type="component" value="Unassembled WGS sequence"/>
</dbReference>
<proteinExistence type="predicted"/>